<proteinExistence type="predicted"/>
<organism evidence="2 3">
    <name type="scientific">Pilimelia terevasa</name>
    <dbReference type="NCBI Taxonomy" id="53372"/>
    <lineage>
        <taxon>Bacteria</taxon>
        <taxon>Bacillati</taxon>
        <taxon>Actinomycetota</taxon>
        <taxon>Actinomycetes</taxon>
        <taxon>Micromonosporales</taxon>
        <taxon>Micromonosporaceae</taxon>
        <taxon>Pilimelia</taxon>
    </lineage>
</organism>
<accession>A0A8J3BTX1</accession>
<evidence type="ECO:0000313" key="2">
    <source>
        <dbReference type="EMBL" id="GGK41450.1"/>
    </source>
</evidence>
<evidence type="ECO:0000313" key="3">
    <source>
        <dbReference type="Proteomes" id="UP000662200"/>
    </source>
</evidence>
<reference evidence="2" key="2">
    <citation type="submission" date="2020-09" db="EMBL/GenBank/DDBJ databases">
        <authorList>
            <person name="Sun Q."/>
            <person name="Ohkuma M."/>
        </authorList>
    </citation>
    <scope>NUCLEOTIDE SEQUENCE</scope>
    <source>
        <strain evidence="2">JCM 3091</strain>
    </source>
</reference>
<dbReference type="EMBL" id="BMQC01000020">
    <property type="protein sequence ID" value="GGK41450.1"/>
    <property type="molecule type" value="Genomic_DNA"/>
</dbReference>
<dbReference type="AlphaFoldDB" id="A0A8J3BTX1"/>
<reference evidence="2" key="1">
    <citation type="journal article" date="2014" name="Int. J. Syst. Evol. Microbiol.">
        <title>Complete genome sequence of Corynebacterium casei LMG S-19264T (=DSM 44701T), isolated from a smear-ripened cheese.</title>
        <authorList>
            <consortium name="US DOE Joint Genome Institute (JGI-PGF)"/>
            <person name="Walter F."/>
            <person name="Albersmeier A."/>
            <person name="Kalinowski J."/>
            <person name="Ruckert C."/>
        </authorList>
    </citation>
    <scope>NUCLEOTIDE SEQUENCE</scope>
    <source>
        <strain evidence="2">JCM 3091</strain>
    </source>
</reference>
<sequence length="296" mass="29830">MTGMFDAGGTRDAGAELTPAQRDLLADYVGGALADTPVEADVAQWVAADPAWRRAHDALVVASSAVSADLRSWAQAPVPMPDDVAARLATVLRIEGIGPAPIDLAPGTPATAVPTVAAAGAHRSPPRRWLPRFALAAGVLAVAGIGVTVASDLGGTPPEDTRTTAGTPLSTTTAETFNRSGETMPPVRVSGVAYEGGTLGTAAGVTLDSTAADLTRAPAGLGRLTGAAALTACLEALRSAQPEIARITLVDYATFERTPALVVLSDNRGGGRSVTAVGADCGRVAGAQVLRRVAAR</sequence>
<gene>
    <name evidence="2" type="ORF">GCM10010124_37900</name>
</gene>
<dbReference type="Proteomes" id="UP000662200">
    <property type="component" value="Unassembled WGS sequence"/>
</dbReference>
<feature type="compositionally biased region" description="Low complexity" evidence="1">
    <location>
        <begin position="163"/>
        <end position="176"/>
    </location>
</feature>
<evidence type="ECO:0000256" key="1">
    <source>
        <dbReference type="SAM" id="MobiDB-lite"/>
    </source>
</evidence>
<keyword evidence="3" id="KW-1185">Reference proteome</keyword>
<feature type="region of interest" description="Disordered" evidence="1">
    <location>
        <begin position="153"/>
        <end position="185"/>
    </location>
</feature>
<name>A0A8J3BTX1_9ACTN</name>
<dbReference type="RefSeq" id="WP_189115712.1">
    <property type="nucleotide sequence ID" value="NZ_BMQC01000020.1"/>
</dbReference>
<comment type="caution">
    <text evidence="2">The sequence shown here is derived from an EMBL/GenBank/DDBJ whole genome shotgun (WGS) entry which is preliminary data.</text>
</comment>
<protein>
    <submittedName>
        <fullName evidence="2">Uncharacterized protein</fullName>
    </submittedName>
</protein>